<dbReference type="AlphaFoldDB" id="A0A918TRH3"/>
<keyword evidence="2" id="KW-1185">Reference proteome</keyword>
<organism evidence="1 2">
    <name type="scientific">Neogemmobacter tilapiae</name>
    <dbReference type="NCBI Taxonomy" id="875041"/>
    <lineage>
        <taxon>Bacteria</taxon>
        <taxon>Pseudomonadati</taxon>
        <taxon>Pseudomonadota</taxon>
        <taxon>Alphaproteobacteria</taxon>
        <taxon>Rhodobacterales</taxon>
        <taxon>Paracoccaceae</taxon>
        <taxon>Neogemmobacter</taxon>
    </lineage>
</organism>
<dbReference type="Proteomes" id="UP000638981">
    <property type="component" value="Unassembled WGS sequence"/>
</dbReference>
<sequence>MTMEDELELDRRALELGALPHAPMDMPVQVLETPTMQAVMQAGGVLPFVLRQIMAPWQAAKAGH</sequence>
<proteinExistence type="predicted"/>
<evidence type="ECO:0000313" key="2">
    <source>
        <dbReference type="Proteomes" id="UP000638981"/>
    </source>
</evidence>
<reference evidence="1" key="1">
    <citation type="journal article" date="2014" name="Int. J. Syst. Evol. Microbiol.">
        <title>Complete genome sequence of Corynebacterium casei LMG S-19264T (=DSM 44701T), isolated from a smear-ripened cheese.</title>
        <authorList>
            <consortium name="US DOE Joint Genome Institute (JGI-PGF)"/>
            <person name="Walter F."/>
            <person name="Albersmeier A."/>
            <person name="Kalinowski J."/>
            <person name="Ruckert C."/>
        </authorList>
    </citation>
    <scope>NUCLEOTIDE SEQUENCE</scope>
    <source>
        <strain evidence="1">KCTC 23310</strain>
    </source>
</reference>
<protein>
    <submittedName>
        <fullName evidence="1">Uncharacterized protein</fullName>
    </submittedName>
</protein>
<accession>A0A918TRH3</accession>
<gene>
    <name evidence="1" type="ORF">GCM10007315_24860</name>
</gene>
<comment type="caution">
    <text evidence="1">The sequence shown here is derived from an EMBL/GenBank/DDBJ whole genome shotgun (WGS) entry which is preliminary data.</text>
</comment>
<reference evidence="1" key="2">
    <citation type="submission" date="2020-09" db="EMBL/GenBank/DDBJ databases">
        <authorList>
            <person name="Sun Q."/>
            <person name="Kim S."/>
        </authorList>
    </citation>
    <scope>NUCLEOTIDE SEQUENCE</scope>
    <source>
        <strain evidence="1">KCTC 23310</strain>
    </source>
</reference>
<dbReference type="EMBL" id="BMYJ01000007">
    <property type="protein sequence ID" value="GHC60009.1"/>
    <property type="molecule type" value="Genomic_DNA"/>
</dbReference>
<name>A0A918TRH3_9RHOB</name>
<evidence type="ECO:0000313" key="1">
    <source>
        <dbReference type="EMBL" id="GHC60009.1"/>
    </source>
</evidence>